<dbReference type="InterPro" id="IPR036388">
    <property type="entry name" value="WH-like_DNA-bd_sf"/>
</dbReference>
<organism evidence="2 3">
    <name type="scientific">Yinghuangia soli</name>
    <dbReference type="NCBI Taxonomy" id="2908204"/>
    <lineage>
        <taxon>Bacteria</taxon>
        <taxon>Bacillati</taxon>
        <taxon>Actinomycetota</taxon>
        <taxon>Actinomycetes</taxon>
        <taxon>Kitasatosporales</taxon>
        <taxon>Streptomycetaceae</taxon>
        <taxon>Yinghuangia</taxon>
    </lineage>
</organism>
<dbReference type="SUPFAM" id="SSF53067">
    <property type="entry name" value="Actin-like ATPase domain"/>
    <property type="match status" value="2"/>
</dbReference>
<proteinExistence type="inferred from homology"/>
<sequence length="407" mass="40617">MLRTIRDAGPLARTEIAEQTGLAAGAVTSLVANLSDLGLVRATGTRPNPGVAGRPRSPVEFDGTTAAVVGAHVDVRSVTVLAADLGGRELYRRTVEHAAGPGDHAAVVACLGAEIGAASGAARQAGARPVAVALAIAGVVVTGSGVVSLAPILQWRDVPLAGLVRDELRGLDAEAAALPILLDNDANLSALAEHRALPAAVARQDVVVVSGYVGVGAGVIVDGRIFRGAGGGAGEAGHLSVDSGGTLCWCGRRGCLEAVGAPPVLLAEAGIDPAGPSVRPAADGDPADALALAVAELVRSAQRRDPRTLRVLDTLAGQLADTAVILTTVLGSETVLLGGHYAALAPWLLPRVREALAELRGVGVYRNVEARGGLLGAAAPVWGAAALATDLVLDDPASAGPAESDPA</sequence>
<accession>A0AA41Q7D9</accession>
<dbReference type="Gene3D" id="3.30.420.40">
    <property type="match status" value="2"/>
</dbReference>
<reference evidence="2" key="1">
    <citation type="submission" date="2022-01" db="EMBL/GenBank/DDBJ databases">
        <title>Genome-Based Taxonomic Classification of the Phylum Actinobacteria.</title>
        <authorList>
            <person name="Gao Y."/>
        </authorList>
    </citation>
    <scope>NUCLEOTIDE SEQUENCE</scope>
    <source>
        <strain evidence="2">KLBMP 8922</strain>
    </source>
</reference>
<dbReference type="Pfam" id="PF00480">
    <property type="entry name" value="ROK"/>
    <property type="match status" value="1"/>
</dbReference>
<dbReference type="InterPro" id="IPR043129">
    <property type="entry name" value="ATPase_NBD"/>
</dbReference>
<evidence type="ECO:0000256" key="1">
    <source>
        <dbReference type="ARBA" id="ARBA00006479"/>
    </source>
</evidence>
<dbReference type="InterPro" id="IPR036390">
    <property type="entry name" value="WH_DNA-bd_sf"/>
</dbReference>
<dbReference type="Proteomes" id="UP001165378">
    <property type="component" value="Unassembled WGS sequence"/>
</dbReference>
<dbReference type="Gene3D" id="1.10.10.10">
    <property type="entry name" value="Winged helix-like DNA-binding domain superfamily/Winged helix DNA-binding domain"/>
    <property type="match status" value="1"/>
</dbReference>
<dbReference type="RefSeq" id="WP_235056789.1">
    <property type="nucleotide sequence ID" value="NZ_JAKFHA010000029.1"/>
</dbReference>
<keyword evidence="3" id="KW-1185">Reference proteome</keyword>
<dbReference type="AlphaFoldDB" id="A0AA41Q7D9"/>
<dbReference type="PANTHER" id="PTHR18964:SF149">
    <property type="entry name" value="BIFUNCTIONAL UDP-N-ACETYLGLUCOSAMINE 2-EPIMERASE_N-ACETYLMANNOSAMINE KINASE"/>
    <property type="match status" value="1"/>
</dbReference>
<dbReference type="InterPro" id="IPR000600">
    <property type="entry name" value="ROK"/>
</dbReference>
<comment type="caution">
    <text evidence="2">The sequence shown here is derived from an EMBL/GenBank/DDBJ whole genome shotgun (WGS) entry which is preliminary data.</text>
</comment>
<evidence type="ECO:0000313" key="2">
    <source>
        <dbReference type="EMBL" id="MCF2532071.1"/>
    </source>
</evidence>
<protein>
    <submittedName>
        <fullName evidence="2">ROK family protein</fullName>
    </submittedName>
</protein>
<comment type="similarity">
    <text evidence="1">Belongs to the ROK (NagC/XylR) family.</text>
</comment>
<name>A0AA41Q7D9_9ACTN</name>
<evidence type="ECO:0000313" key="3">
    <source>
        <dbReference type="Proteomes" id="UP001165378"/>
    </source>
</evidence>
<gene>
    <name evidence="2" type="ORF">LZ495_33315</name>
</gene>
<dbReference type="PANTHER" id="PTHR18964">
    <property type="entry name" value="ROK (REPRESSOR, ORF, KINASE) FAMILY"/>
    <property type="match status" value="1"/>
</dbReference>
<dbReference type="EMBL" id="JAKFHA010000029">
    <property type="protein sequence ID" value="MCF2532071.1"/>
    <property type="molecule type" value="Genomic_DNA"/>
</dbReference>
<dbReference type="SUPFAM" id="SSF46785">
    <property type="entry name" value="Winged helix' DNA-binding domain"/>
    <property type="match status" value="1"/>
</dbReference>